<proteinExistence type="predicted"/>
<evidence type="ECO:0000313" key="3">
    <source>
        <dbReference type="Proteomes" id="UP000179441"/>
    </source>
</evidence>
<dbReference type="InterPro" id="IPR054190">
    <property type="entry name" value="DUF6895"/>
</dbReference>
<comment type="caution">
    <text evidence="2">The sequence shown here is derived from an EMBL/GenBank/DDBJ whole genome shotgun (WGS) entry which is preliminary data.</text>
</comment>
<organism evidence="2 3">
    <name type="scientific">Mycobacteroides chelonae</name>
    <name type="common">Mycobacterium chelonae</name>
    <dbReference type="NCBI Taxonomy" id="1774"/>
    <lineage>
        <taxon>Bacteria</taxon>
        <taxon>Bacillati</taxon>
        <taxon>Actinomycetota</taxon>
        <taxon>Actinomycetes</taxon>
        <taxon>Mycobacteriales</taxon>
        <taxon>Mycobacteriaceae</taxon>
        <taxon>Mycobacteroides</taxon>
    </lineage>
</organism>
<evidence type="ECO:0000313" key="2">
    <source>
        <dbReference type="EMBL" id="OHU76418.1"/>
    </source>
</evidence>
<dbReference type="Pfam" id="PF21836">
    <property type="entry name" value="DUF6895"/>
    <property type="match status" value="1"/>
</dbReference>
<sequence length="371" mass="40740">MKLVQEVAVLALLAKRTLGDVPSVRKLFEAIAGRRDVIDQLFSTAWLRPHFCFSYGFVHSLLDSNGLGVAHEHEQLTRIRGIWAEHPVWAAERLPFRLLDDAWITFVSGHGSIEAIRDKQVYARTGLANLQAAPWMGDVGLYAITHTAMYTTDFGLLPPLDAVEQGWLGPLMLAMLLEGDYDLAGEFAASSLYVEGQASWAEIAIVSNTAAAVFATCGYVPSPSFDEAARQRAVDSDQYVWSNTYHTTLVYGLLHLAAAKADATAAEALFLANRSEILEDASQLSQPLQAIAVRVERVFRLWRTLIPAGYASDKLLRSTVDAFLIQAVRRGSFQDINALLGMTATVGPSPVDAEVRRIFEIQIEVATFASQ</sequence>
<reference evidence="2 3" key="1">
    <citation type="submission" date="2016-10" db="EMBL/GenBank/DDBJ databases">
        <title>Evaluation of Human, Veterinary and Environmental Mycobacterium chelonae Isolates by Core Genome Phylogenomic Analysis, Targeted Gene Comparison, and Anti-microbial Susceptibility Patterns: A Tale of Mistaken Identities.</title>
        <authorList>
            <person name="Fogelson S.B."/>
            <person name="Camus A.C."/>
            <person name="Lorenz W."/>
            <person name="Vasireddy R."/>
            <person name="Vasireddy S."/>
            <person name="Smith T."/>
            <person name="Brown-Elliott B.A."/>
            <person name="Wallace R.J.Jr."/>
            <person name="Hasan N.A."/>
            <person name="Reischl U."/>
            <person name="Sanchez S."/>
        </authorList>
    </citation>
    <scope>NUCLEOTIDE SEQUENCE [LARGE SCALE GENOMIC DNA]</scope>
    <source>
        <strain evidence="2 3">15518</strain>
    </source>
</reference>
<evidence type="ECO:0000259" key="1">
    <source>
        <dbReference type="Pfam" id="PF21836"/>
    </source>
</evidence>
<dbReference type="Proteomes" id="UP000179441">
    <property type="component" value="Unassembled WGS sequence"/>
</dbReference>
<name>A0A1S1M0K4_MYCCH</name>
<dbReference type="EMBL" id="MLIS01000003">
    <property type="protein sequence ID" value="OHU76418.1"/>
    <property type="molecule type" value="Genomic_DNA"/>
</dbReference>
<accession>A0A1S1M0K4</accession>
<gene>
    <name evidence="2" type="ORF">BKG84_24280</name>
</gene>
<feature type="domain" description="DUF6895" evidence="1">
    <location>
        <begin position="2"/>
        <end position="255"/>
    </location>
</feature>
<keyword evidence="3" id="KW-1185">Reference proteome</keyword>
<dbReference type="AlphaFoldDB" id="A0A1S1M0K4"/>
<protein>
    <recommendedName>
        <fullName evidence="1">DUF6895 domain-containing protein</fullName>
    </recommendedName>
</protein>